<feature type="chain" id="PRO_5026181026" evidence="2">
    <location>
        <begin position="25"/>
        <end position="465"/>
    </location>
</feature>
<evidence type="ECO:0000256" key="1">
    <source>
        <dbReference type="ARBA" id="ARBA00023284"/>
    </source>
</evidence>
<evidence type="ECO:0000259" key="3">
    <source>
        <dbReference type="PROSITE" id="PS51352"/>
    </source>
</evidence>
<dbReference type="CDD" id="cd02966">
    <property type="entry name" value="TlpA_like_family"/>
    <property type="match status" value="1"/>
</dbReference>
<dbReference type="InterPro" id="IPR050553">
    <property type="entry name" value="Thioredoxin_ResA/DsbE_sf"/>
</dbReference>
<dbReference type="Proteomes" id="UP000428260">
    <property type="component" value="Chromosome"/>
</dbReference>
<accession>A0A6I6JS03</accession>
<evidence type="ECO:0000256" key="2">
    <source>
        <dbReference type="SAM" id="SignalP"/>
    </source>
</evidence>
<dbReference type="Gene3D" id="3.40.30.10">
    <property type="entry name" value="Glutaredoxin"/>
    <property type="match status" value="1"/>
</dbReference>
<dbReference type="PANTHER" id="PTHR42852:SF13">
    <property type="entry name" value="PROTEIN DIPZ"/>
    <property type="match status" value="1"/>
</dbReference>
<dbReference type="SUPFAM" id="SSF52833">
    <property type="entry name" value="Thioredoxin-like"/>
    <property type="match status" value="1"/>
</dbReference>
<gene>
    <name evidence="4" type="ORF">GM418_03145</name>
</gene>
<proteinExistence type="predicted"/>
<feature type="domain" description="Thioredoxin" evidence="3">
    <location>
        <begin position="331"/>
        <end position="465"/>
    </location>
</feature>
<dbReference type="GO" id="GO:0016209">
    <property type="term" value="F:antioxidant activity"/>
    <property type="evidence" value="ECO:0007669"/>
    <property type="project" value="InterPro"/>
</dbReference>
<dbReference type="PANTHER" id="PTHR42852">
    <property type="entry name" value="THIOL:DISULFIDE INTERCHANGE PROTEIN DSBE"/>
    <property type="match status" value="1"/>
</dbReference>
<feature type="signal peptide" evidence="2">
    <location>
        <begin position="1"/>
        <end position="24"/>
    </location>
</feature>
<keyword evidence="2" id="KW-0732">Signal</keyword>
<reference evidence="4 5" key="1">
    <citation type="submission" date="2019-11" db="EMBL/GenBank/DDBJ databases">
        <authorList>
            <person name="Zheng R.K."/>
            <person name="Sun C.M."/>
        </authorList>
    </citation>
    <scope>NUCLEOTIDE SEQUENCE [LARGE SCALE GENOMIC DNA]</scope>
    <source>
        <strain evidence="4 5">WC007</strain>
    </source>
</reference>
<evidence type="ECO:0000313" key="5">
    <source>
        <dbReference type="Proteomes" id="UP000428260"/>
    </source>
</evidence>
<sequence length="465" mass="53769">MNKNLIHILTCLTLILLFSSQLLAQDFTLEITIENQPDNVITLGEVKGDKFTPIDSVQAVNKVVRFTFPGNAHAGVYRLILGQTLVAKVMNEAPQQLDLIFNKENIILETDFNAPEDKLQVILSEENRVWHEFKRREILFREELNTVEKEVDYYSGKSNSEKLAASIESYNRLQKRRDEFISEITDKNNELLASKMILLFREPFLDGYLSPELRKKIFQTEYLRNKDFTNDTLVYSQVYTDIIFSYLVSFNQKNYTPVQRENEYKKAVDIVLPATNQNPKVYEFILDYLIHGFEVLQMGNVLSYIGENYAETVCKTDEKTTLERKLLLYKMSPGTEVPDFTLNDINGDPVTLSEVQKEKTLLLFWASWCPHCNEMIPYIKSWIKQQNTPVEVVAISLDTSAEEWKNAIANLKTGAWFNVSDLQKWDGQVATDYNIYATPTLFVIDKNRKIIAMPVTTKDLAELRL</sequence>
<dbReference type="InterPro" id="IPR013766">
    <property type="entry name" value="Thioredoxin_domain"/>
</dbReference>
<dbReference type="PROSITE" id="PS00194">
    <property type="entry name" value="THIOREDOXIN_1"/>
    <property type="match status" value="1"/>
</dbReference>
<organism evidence="4 5">
    <name type="scientific">Maribellus comscasis</name>
    <dbReference type="NCBI Taxonomy" id="2681766"/>
    <lineage>
        <taxon>Bacteria</taxon>
        <taxon>Pseudomonadati</taxon>
        <taxon>Bacteroidota</taxon>
        <taxon>Bacteroidia</taxon>
        <taxon>Marinilabiliales</taxon>
        <taxon>Prolixibacteraceae</taxon>
        <taxon>Maribellus</taxon>
    </lineage>
</organism>
<dbReference type="PROSITE" id="PS51352">
    <property type="entry name" value="THIOREDOXIN_2"/>
    <property type="match status" value="1"/>
</dbReference>
<evidence type="ECO:0000313" key="4">
    <source>
        <dbReference type="EMBL" id="QGY42683.1"/>
    </source>
</evidence>
<name>A0A6I6JS03_9BACT</name>
<keyword evidence="1" id="KW-0676">Redox-active center</keyword>
<protein>
    <submittedName>
        <fullName evidence="4">Redoxin domain-containing protein</fullName>
    </submittedName>
</protein>
<dbReference type="InterPro" id="IPR000866">
    <property type="entry name" value="AhpC/TSA"/>
</dbReference>
<dbReference type="Pfam" id="PF00578">
    <property type="entry name" value="AhpC-TSA"/>
    <property type="match status" value="1"/>
</dbReference>
<dbReference type="RefSeq" id="WP_158863065.1">
    <property type="nucleotide sequence ID" value="NZ_CP046401.1"/>
</dbReference>
<keyword evidence="5" id="KW-1185">Reference proteome</keyword>
<dbReference type="GO" id="GO:0016491">
    <property type="term" value="F:oxidoreductase activity"/>
    <property type="evidence" value="ECO:0007669"/>
    <property type="project" value="InterPro"/>
</dbReference>
<dbReference type="AlphaFoldDB" id="A0A6I6JS03"/>
<dbReference type="InterPro" id="IPR036249">
    <property type="entry name" value="Thioredoxin-like_sf"/>
</dbReference>
<dbReference type="InterPro" id="IPR017937">
    <property type="entry name" value="Thioredoxin_CS"/>
</dbReference>
<dbReference type="EMBL" id="CP046401">
    <property type="protein sequence ID" value="QGY42683.1"/>
    <property type="molecule type" value="Genomic_DNA"/>
</dbReference>
<dbReference type="KEGG" id="mcos:GM418_03145"/>